<dbReference type="OrthoDB" id="9862331at2"/>
<dbReference type="Proteomes" id="UP000180253">
    <property type="component" value="Unassembled WGS sequence"/>
</dbReference>
<protein>
    <submittedName>
        <fullName evidence="1">Uncharacterized protein</fullName>
    </submittedName>
</protein>
<dbReference type="AlphaFoldDB" id="A0A1S1N7N6"/>
<gene>
    <name evidence="1" type="ORF">BIW53_09730</name>
</gene>
<reference evidence="1 2" key="1">
    <citation type="submission" date="2016-10" db="EMBL/GenBank/DDBJ databases">
        <title>Pseudoalteromonas amylolytica sp. nov., isolated from the surface seawater.</title>
        <authorList>
            <person name="Wu Y.-H."/>
            <person name="Cheng H."/>
            <person name="Jin X.-B."/>
            <person name="Wang C.-S."/>
            <person name="Xu X.-W."/>
        </authorList>
    </citation>
    <scope>NUCLEOTIDE SEQUENCE [LARGE SCALE GENOMIC DNA]</scope>
    <source>
        <strain evidence="1 2">JCM 12483</strain>
    </source>
</reference>
<name>A0A1S1N7N6_9GAMM</name>
<proteinExistence type="predicted"/>
<organism evidence="1 2">
    <name type="scientific">Pseudoalteromonas byunsanensis</name>
    <dbReference type="NCBI Taxonomy" id="327939"/>
    <lineage>
        <taxon>Bacteria</taxon>
        <taxon>Pseudomonadati</taxon>
        <taxon>Pseudomonadota</taxon>
        <taxon>Gammaproteobacteria</taxon>
        <taxon>Alteromonadales</taxon>
        <taxon>Pseudoalteromonadaceae</taxon>
        <taxon>Pseudoalteromonas</taxon>
    </lineage>
</organism>
<keyword evidence="2" id="KW-1185">Reference proteome</keyword>
<dbReference type="STRING" id="327939.BIW53_09730"/>
<dbReference type="EMBL" id="MNAN01000030">
    <property type="protein sequence ID" value="OHU95502.1"/>
    <property type="molecule type" value="Genomic_DNA"/>
</dbReference>
<dbReference type="RefSeq" id="WP_070991685.1">
    <property type="nucleotide sequence ID" value="NZ_CBCSHD010000002.1"/>
</dbReference>
<evidence type="ECO:0000313" key="2">
    <source>
        <dbReference type="Proteomes" id="UP000180253"/>
    </source>
</evidence>
<accession>A0A1S1N7N6</accession>
<evidence type="ECO:0000313" key="1">
    <source>
        <dbReference type="EMBL" id="OHU95502.1"/>
    </source>
</evidence>
<comment type="caution">
    <text evidence="1">The sequence shown here is derived from an EMBL/GenBank/DDBJ whole genome shotgun (WGS) entry which is preliminary data.</text>
</comment>
<sequence>MTSTLPNYKQLQKDLYPNIVEYDFLRHYFTERFTKNNDHLLKNGGIGKRIGINFGQEKELISVDIKPTKDIVERYGDEFCNEALSHYGKDYWLVAIWLAMYKDSTGNKLAREILRAFIKTCICCTSRELIASSVDDITKKSIKRLLPDKINFYNMVFSSSEIYKNMRIQYREQLKARSQEQNVRQIDNSLKLSTQLEEPHLKDIFADAGLSDYTELVTLSSHYASNEELKTITRALAIFINNVSGKRKLRKEISELIKRKEE</sequence>